<accession>A0A8I3WX38</accession>
<reference evidence="1 2" key="1">
    <citation type="submission" date="2009-03" db="EMBL/GenBank/DDBJ databases">
        <authorList>
            <person name="Warren W."/>
            <person name="Ye L."/>
            <person name="Minx P."/>
            <person name="Worley K."/>
            <person name="Gibbs R."/>
            <person name="Wilson R.K."/>
        </authorList>
    </citation>
    <scope>NUCLEOTIDE SEQUENCE [LARGE SCALE GENOMIC DNA]</scope>
</reference>
<sequence>MLPRLVLNFWARVNFLTYPPKVLELQMKSCSVIQTGVQWYSLSSLQHLLPGFNQFSCPSLPSRWDYSHAWLIFVFLVEMRLHDVGQVGLEFLTSSDPPTLASQSAEITGVNHHACPLPCIFFSFLF</sequence>
<keyword evidence="2" id="KW-1185">Reference proteome</keyword>
<proteinExistence type="predicted"/>
<reference evidence="1" key="3">
    <citation type="submission" date="2025-09" db="UniProtKB">
        <authorList>
            <consortium name="Ensembl"/>
        </authorList>
    </citation>
    <scope>IDENTIFICATION</scope>
</reference>
<name>A0A8I3WX38_CALJA</name>
<dbReference type="GeneTree" id="ENSGT00940000165497"/>
<dbReference type="PANTHER" id="PTHR46254:SF3">
    <property type="entry name" value="SECRETED PROTEIN"/>
    <property type="match status" value="1"/>
</dbReference>
<protein>
    <submittedName>
        <fullName evidence="1">Uncharacterized protein</fullName>
    </submittedName>
</protein>
<evidence type="ECO:0000313" key="2">
    <source>
        <dbReference type="Proteomes" id="UP000008225"/>
    </source>
</evidence>
<dbReference type="Proteomes" id="UP000008225">
    <property type="component" value="Chromosome 10"/>
</dbReference>
<dbReference type="AlphaFoldDB" id="A0A8I3WX38"/>
<dbReference type="PANTHER" id="PTHR46254">
    <property type="entry name" value="PROTEIN GVQW1-RELATED"/>
    <property type="match status" value="1"/>
</dbReference>
<evidence type="ECO:0000313" key="1">
    <source>
        <dbReference type="Ensembl" id="ENSCJAP00000081591.1"/>
    </source>
</evidence>
<organism evidence="1 2">
    <name type="scientific">Callithrix jacchus</name>
    <name type="common">White-tufted-ear marmoset</name>
    <name type="synonym">Simia Jacchus</name>
    <dbReference type="NCBI Taxonomy" id="9483"/>
    <lineage>
        <taxon>Eukaryota</taxon>
        <taxon>Metazoa</taxon>
        <taxon>Chordata</taxon>
        <taxon>Craniata</taxon>
        <taxon>Vertebrata</taxon>
        <taxon>Euteleostomi</taxon>
        <taxon>Mammalia</taxon>
        <taxon>Eutheria</taxon>
        <taxon>Euarchontoglires</taxon>
        <taxon>Primates</taxon>
        <taxon>Haplorrhini</taxon>
        <taxon>Platyrrhini</taxon>
        <taxon>Cebidae</taxon>
        <taxon>Callitrichinae</taxon>
        <taxon>Callithrix</taxon>
        <taxon>Callithrix</taxon>
    </lineage>
</organism>
<dbReference type="PRINTS" id="PR02045">
    <property type="entry name" value="F138DOMAIN"/>
</dbReference>
<dbReference type="Ensembl" id="ENSCJAT00000145921.1">
    <property type="protein sequence ID" value="ENSCJAP00000081591.1"/>
    <property type="gene ID" value="ENSCJAG00000078340.1"/>
</dbReference>
<reference evidence="1" key="2">
    <citation type="submission" date="2025-08" db="UniProtKB">
        <authorList>
            <consortium name="Ensembl"/>
        </authorList>
    </citation>
    <scope>IDENTIFICATION</scope>
</reference>